<dbReference type="RefSeq" id="WP_243799234.1">
    <property type="nucleotide sequence ID" value="NZ_JALHAT010000012.1"/>
</dbReference>
<keyword evidence="3" id="KW-1185">Reference proteome</keyword>
<evidence type="ECO:0000313" key="3">
    <source>
        <dbReference type="Proteomes" id="UP001162802"/>
    </source>
</evidence>
<dbReference type="EMBL" id="JALHAT010000012">
    <property type="protein sequence ID" value="MCJ1960777.1"/>
    <property type="molecule type" value="Genomic_DNA"/>
</dbReference>
<feature type="region of interest" description="Disordered" evidence="1">
    <location>
        <begin position="61"/>
        <end position="80"/>
    </location>
</feature>
<gene>
    <name evidence="2" type="ORF">MTR65_08805</name>
</gene>
<protein>
    <submittedName>
        <fullName evidence="2">Uncharacterized protein</fullName>
    </submittedName>
</protein>
<evidence type="ECO:0000256" key="1">
    <source>
        <dbReference type="SAM" id="MobiDB-lite"/>
    </source>
</evidence>
<reference evidence="2" key="1">
    <citation type="submission" date="2022-03" db="EMBL/GenBank/DDBJ databases">
        <title>Identification of a novel bacterium isolated from mangrove sediments.</title>
        <authorList>
            <person name="Pan X."/>
        </authorList>
    </citation>
    <scope>NUCLEOTIDE SEQUENCE</scope>
    <source>
        <strain evidence="2">B2637</strain>
    </source>
</reference>
<organism evidence="2 3">
    <name type="scientific">Novosphingobium mangrovi</name>
    <name type="common">ex Hu et al. 2023</name>
    <dbReference type="NCBI Taxonomy" id="2930094"/>
    <lineage>
        <taxon>Bacteria</taxon>
        <taxon>Pseudomonadati</taxon>
        <taxon>Pseudomonadota</taxon>
        <taxon>Alphaproteobacteria</taxon>
        <taxon>Sphingomonadales</taxon>
        <taxon>Sphingomonadaceae</taxon>
        <taxon>Novosphingobium</taxon>
    </lineage>
</organism>
<name>A0ABT0AC58_9SPHN</name>
<comment type="caution">
    <text evidence="2">The sequence shown here is derived from an EMBL/GenBank/DDBJ whole genome shotgun (WGS) entry which is preliminary data.</text>
</comment>
<accession>A0ABT0AC58</accession>
<sequence length="138" mass="14931">MPFELNLTAFRHAPWGGTTGLADLVRMNDDWSLAQFSWAFSSSPGGANAFTLETAAEGAEGVSSNFDPDYPHPTSADVVGGTTIRPQIDQATLEAVGDTRPEKEEIELHHTLYVTPPGEPRRVLCFGRFTIKKGAPTL</sequence>
<dbReference type="Proteomes" id="UP001162802">
    <property type="component" value="Unassembled WGS sequence"/>
</dbReference>
<proteinExistence type="predicted"/>
<evidence type="ECO:0000313" key="2">
    <source>
        <dbReference type="EMBL" id="MCJ1960777.1"/>
    </source>
</evidence>